<feature type="coiled-coil region" evidence="1">
    <location>
        <begin position="41"/>
        <end position="68"/>
    </location>
</feature>
<gene>
    <name evidence="2" type="ORF">HXW94_19055</name>
</gene>
<keyword evidence="3" id="KW-1185">Reference proteome</keyword>
<dbReference type="EMBL" id="JACADJ010000240">
    <property type="protein sequence ID" value="NWH07030.1"/>
    <property type="molecule type" value="Genomic_DNA"/>
</dbReference>
<dbReference type="RefSeq" id="WP_218576846.1">
    <property type="nucleotide sequence ID" value="NZ_JACADJ010000240.1"/>
</dbReference>
<feature type="non-terminal residue" evidence="2">
    <location>
        <position position="84"/>
    </location>
</feature>
<organism evidence="2 3">
    <name type="scientific">Desulfobacter latus</name>
    <dbReference type="NCBI Taxonomy" id="2292"/>
    <lineage>
        <taxon>Bacteria</taxon>
        <taxon>Pseudomonadati</taxon>
        <taxon>Thermodesulfobacteriota</taxon>
        <taxon>Desulfobacteria</taxon>
        <taxon>Desulfobacterales</taxon>
        <taxon>Desulfobacteraceae</taxon>
        <taxon>Desulfobacter</taxon>
    </lineage>
</organism>
<dbReference type="AlphaFoldDB" id="A0A850T3T3"/>
<evidence type="ECO:0000313" key="3">
    <source>
        <dbReference type="Proteomes" id="UP000553343"/>
    </source>
</evidence>
<protein>
    <submittedName>
        <fullName evidence="2">Uncharacterized protein</fullName>
    </submittedName>
</protein>
<name>A0A850T3T3_9BACT</name>
<comment type="caution">
    <text evidence="2">The sequence shown here is derived from an EMBL/GenBank/DDBJ whole genome shotgun (WGS) entry which is preliminary data.</text>
</comment>
<accession>A0A850T3T3</accession>
<evidence type="ECO:0000313" key="2">
    <source>
        <dbReference type="EMBL" id="NWH07030.1"/>
    </source>
</evidence>
<sequence>ENNNRILSIDYGLRKLLVITCFEMTDEGLPVQFSRPFFVDINGVQNKIERIHQEIDRLKSKLSKTTDKKKIKILKREIKLRWKK</sequence>
<proteinExistence type="predicted"/>
<keyword evidence="1" id="KW-0175">Coiled coil</keyword>
<dbReference type="Proteomes" id="UP000553343">
    <property type="component" value="Unassembled WGS sequence"/>
</dbReference>
<feature type="non-terminal residue" evidence="2">
    <location>
        <position position="1"/>
    </location>
</feature>
<evidence type="ECO:0000256" key="1">
    <source>
        <dbReference type="SAM" id="Coils"/>
    </source>
</evidence>
<reference evidence="2 3" key="1">
    <citation type="submission" date="2020-06" db="EMBL/GenBank/DDBJ databases">
        <title>High-quality draft genome of sulfate reducer Desulfobacter latus type strain AcrS2 isolated from marine sediment.</title>
        <authorList>
            <person name="Hoppe M."/>
            <person name="Larsen C.K."/>
            <person name="Marshall I.P.G."/>
            <person name="Schramm A."/>
            <person name="Marietou A.G."/>
        </authorList>
    </citation>
    <scope>NUCLEOTIDE SEQUENCE [LARGE SCALE GENOMIC DNA]</scope>
    <source>
        <strain evidence="2 3">AcRS2</strain>
    </source>
</reference>